<dbReference type="AlphaFoldDB" id="Q7V7Y7"/>
<feature type="domain" description="Peptidase M16 C-terminal" evidence="9">
    <location>
        <begin position="154"/>
        <end position="329"/>
    </location>
</feature>
<dbReference type="PANTHER" id="PTHR43690:SF17">
    <property type="entry name" value="PROTEIN YHJJ"/>
    <property type="match status" value="1"/>
</dbReference>
<keyword evidence="11" id="KW-1185">Reference proteome</keyword>
<dbReference type="GO" id="GO:0006508">
    <property type="term" value="P:proteolysis"/>
    <property type="evidence" value="ECO:0007669"/>
    <property type="project" value="UniProtKB-KW"/>
</dbReference>
<dbReference type="InterPro" id="IPR001431">
    <property type="entry name" value="Pept_M16_Zn_BS"/>
</dbReference>
<dbReference type="SUPFAM" id="SSF63411">
    <property type="entry name" value="LuxS/MPP-like metallohydrolase"/>
    <property type="match status" value="2"/>
</dbReference>
<keyword evidence="5" id="KW-0862">Zinc</keyword>
<evidence type="ECO:0000256" key="6">
    <source>
        <dbReference type="ARBA" id="ARBA00023049"/>
    </source>
</evidence>
<dbReference type="Gene3D" id="3.30.830.10">
    <property type="entry name" value="Metalloenzyme, LuxS/M16 peptidase-like"/>
    <property type="match status" value="2"/>
</dbReference>
<dbReference type="HOGENOM" id="CLU_009902_3_2_3"/>
<evidence type="ECO:0000256" key="1">
    <source>
        <dbReference type="ARBA" id="ARBA00007261"/>
    </source>
</evidence>
<dbReference type="Pfam" id="PF05193">
    <property type="entry name" value="Peptidase_M16_C"/>
    <property type="match status" value="1"/>
</dbReference>
<dbReference type="InterPro" id="IPR007863">
    <property type="entry name" value="Peptidase_M16_C"/>
</dbReference>
<dbReference type="GO" id="GO:0004222">
    <property type="term" value="F:metalloendopeptidase activity"/>
    <property type="evidence" value="ECO:0007669"/>
    <property type="project" value="InterPro"/>
</dbReference>
<evidence type="ECO:0000256" key="5">
    <source>
        <dbReference type="ARBA" id="ARBA00022833"/>
    </source>
</evidence>
<evidence type="ECO:0000256" key="7">
    <source>
        <dbReference type="RuleBase" id="RU004447"/>
    </source>
</evidence>
<dbReference type="PROSITE" id="PS00143">
    <property type="entry name" value="INSULINASE"/>
    <property type="match status" value="1"/>
</dbReference>
<dbReference type="Proteomes" id="UP000001423">
    <property type="component" value="Chromosome"/>
</dbReference>
<dbReference type="eggNOG" id="COG0612">
    <property type="taxonomic scope" value="Bacteria"/>
</dbReference>
<dbReference type="InterPro" id="IPR011765">
    <property type="entry name" value="Pept_M16_N"/>
</dbReference>
<organism evidence="10 11">
    <name type="scientific">Prochlorococcus marinus (strain MIT 9313)</name>
    <dbReference type="NCBI Taxonomy" id="74547"/>
    <lineage>
        <taxon>Bacteria</taxon>
        <taxon>Bacillati</taxon>
        <taxon>Cyanobacteriota</taxon>
        <taxon>Cyanophyceae</taxon>
        <taxon>Synechococcales</taxon>
        <taxon>Prochlorococcaceae</taxon>
        <taxon>Prochlorococcus</taxon>
    </lineage>
</organism>
<accession>Q7V7Y7</accession>
<dbReference type="Pfam" id="PF00675">
    <property type="entry name" value="Peptidase_M16"/>
    <property type="match status" value="1"/>
</dbReference>
<dbReference type="InterPro" id="IPR050626">
    <property type="entry name" value="Peptidase_M16"/>
</dbReference>
<comment type="similarity">
    <text evidence="1 7">Belongs to the peptidase M16 family.</text>
</comment>
<evidence type="ECO:0000259" key="9">
    <source>
        <dbReference type="Pfam" id="PF05193"/>
    </source>
</evidence>
<dbReference type="InterPro" id="IPR011249">
    <property type="entry name" value="Metalloenz_LuxS/M16"/>
</dbReference>
<evidence type="ECO:0000256" key="4">
    <source>
        <dbReference type="ARBA" id="ARBA00022801"/>
    </source>
</evidence>
<evidence type="ECO:0000256" key="2">
    <source>
        <dbReference type="ARBA" id="ARBA00022670"/>
    </source>
</evidence>
<dbReference type="KEGG" id="pmt:PMT_0591"/>
<dbReference type="GO" id="GO:0046872">
    <property type="term" value="F:metal ion binding"/>
    <property type="evidence" value="ECO:0007669"/>
    <property type="project" value="UniProtKB-KW"/>
</dbReference>
<evidence type="ECO:0000313" key="11">
    <source>
        <dbReference type="Proteomes" id="UP000001423"/>
    </source>
</evidence>
<keyword evidence="3" id="KW-0479">Metal-binding</keyword>
<dbReference type="EC" id="3.4.-.-" evidence="10"/>
<feature type="domain" description="Peptidase M16 N-terminal" evidence="8">
    <location>
        <begin position="9"/>
        <end position="145"/>
    </location>
</feature>
<dbReference type="EMBL" id="BX548175">
    <property type="protein sequence ID" value="CAE20766.1"/>
    <property type="molecule type" value="Genomic_DNA"/>
</dbReference>
<sequence>MLASMPDAPLTCLDLWCKAGSSSEQKGEEGLAHFLEHMVFKGSSQMEAGEFDRKIEALGGSSNAATGFDDVHFHVLVPPTAARAALDLLLNLVLTPALRSEAYAMERDVVLEEIAQYRDQPDDQVLQQLLEACCEDHPYGRAILGCEASLKTSTPEQMREFHSRRYRGPNCCLAIAGAIPIGLEEILNNSRLAELNHQTMEDIDPAISPTLSFQKGRREIQVPRLESTRLLMTWPMPPASNQEMVMGADLATTLLAEGRRSRLVHHLREEMQIVESIDMDVTVLEQGSLVLLEACCNETQLDRVEKEIHHLLQTSLESTPKNQEIERASQLVSNGLCFSLEAPSQVAGLAGNQALWNRPQSLLAPLDHLSAWTPTRLLEQMLPLLQPERSFTLVARPMEAEE</sequence>
<dbReference type="PANTHER" id="PTHR43690">
    <property type="entry name" value="NARDILYSIN"/>
    <property type="match status" value="1"/>
</dbReference>
<keyword evidence="4 10" id="KW-0378">Hydrolase</keyword>
<keyword evidence="6" id="KW-0482">Metalloprotease</keyword>
<gene>
    <name evidence="10" type="ordered locus">PMT_0591</name>
</gene>
<evidence type="ECO:0000313" key="10">
    <source>
        <dbReference type="EMBL" id="CAE20766.1"/>
    </source>
</evidence>
<reference evidence="10 11" key="1">
    <citation type="journal article" date="2003" name="Nature">
        <title>Genome divergence in two Prochlorococcus ecotypes reflects oceanic niche differentiation.</title>
        <authorList>
            <person name="Rocap G."/>
            <person name="Larimer F.W."/>
            <person name="Lamerdin J.E."/>
            <person name="Malfatti S."/>
            <person name="Chain P."/>
            <person name="Ahlgren N.A."/>
            <person name="Arellano A."/>
            <person name="Coleman M."/>
            <person name="Hauser L."/>
            <person name="Hess W.R."/>
            <person name="Johnson Z.I."/>
            <person name="Land M.L."/>
            <person name="Lindell D."/>
            <person name="Post A.F."/>
            <person name="Regala W."/>
            <person name="Shah M."/>
            <person name="Shaw S.L."/>
            <person name="Steglich C."/>
            <person name="Sullivan M.B."/>
            <person name="Ting C.S."/>
            <person name="Tolonen A."/>
            <person name="Webb E.A."/>
            <person name="Zinser E.R."/>
            <person name="Chisholm S.W."/>
        </authorList>
    </citation>
    <scope>NUCLEOTIDE SEQUENCE [LARGE SCALE GENOMIC DNA]</scope>
    <source>
        <strain evidence="11">MIT 9313</strain>
    </source>
</reference>
<evidence type="ECO:0000256" key="3">
    <source>
        <dbReference type="ARBA" id="ARBA00022723"/>
    </source>
</evidence>
<keyword evidence="2" id="KW-0645">Protease</keyword>
<protein>
    <submittedName>
        <fullName evidence="10">Possible Zn-dependent peptidase</fullName>
        <ecNumber evidence="10">3.4.-.-</ecNumber>
    </submittedName>
</protein>
<name>Q7V7Y7_PROMM</name>
<evidence type="ECO:0000259" key="8">
    <source>
        <dbReference type="Pfam" id="PF00675"/>
    </source>
</evidence>
<proteinExistence type="inferred from homology"/>